<comment type="caution">
    <text evidence="2">The sequence shown here is derived from an EMBL/GenBank/DDBJ whole genome shotgun (WGS) entry which is preliminary data.</text>
</comment>
<keyword evidence="3" id="KW-1185">Reference proteome</keyword>
<feature type="domain" description="DUF8039" evidence="1">
    <location>
        <begin position="73"/>
        <end position="166"/>
    </location>
</feature>
<accession>A0A3L6TI84</accession>
<proteinExistence type="predicted"/>
<dbReference type="OrthoDB" id="676990at2759"/>
<evidence type="ECO:0000313" key="3">
    <source>
        <dbReference type="Proteomes" id="UP000275267"/>
    </source>
</evidence>
<gene>
    <name evidence="2" type="ORF">C2845_PM01G43970</name>
</gene>
<evidence type="ECO:0000313" key="2">
    <source>
        <dbReference type="EMBL" id="RLN40057.1"/>
    </source>
</evidence>
<evidence type="ECO:0000259" key="1">
    <source>
        <dbReference type="Pfam" id="PF26133"/>
    </source>
</evidence>
<reference evidence="3" key="1">
    <citation type="journal article" date="2019" name="Nat. Commun.">
        <title>The genome of broomcorn millet.</title>
        <authorList>
            <person name="Zou C."/>
            <person name="Miki D."/>
            <person name="Li D."/>
            <person name="Tang Q."/>
            <person name="Xiao L."/>
            <person name="Rajput S."/>
            <person name="Deng P."/>
            <person name="Jia W."/>
            <person name="Huang R."/>
            <person name="Zhang M."/>
            <person name="Sun Y."/>
            <person name="Hu J."/>
            <person name="Fu X."/>
            <person name="Schnable P.S."/>
            <person name="Li F."/>
            <person name="Zhang H."/>
            <person name="Feng B."/>
            <person name="Zhu X."/>
            <person name="Liu R."/>
            <person name="Schnable J.C."/>
            <person name="Zhu J.-K."/>
            <person name="Zhang H."/>
        </authorList>
    </citation>
    <scope>NUCLEOTIDE SEQUENCE [LARGE SCALE GENOMIC DNA]</scope>
</reference>
<organism evidence="2 3">
    <name type="scientific">Panicum miliaceum</name>
    <name type="common">Proso millet</name>
    <name type="synonym">Broomcorn millet</name>
    <dbReference type="NCBI Taxonomy" id="4540"/>
    <lineage>
        <taxon>Eukaryota</taxon>
        <taxon>Viridiplantae</taxon>
        <taxon>Streptophyta</taxon>
        <taxon>Embryophyta</taxon>
        <taxon>Tracheophyta</taxon>
        <taxon>Spermatophyta</taxon>
        <taxon>Magnoliopsida</taxon>
        <taxon>Liliopsida</taxon>
        <taxon>Poales</taxon>
        <taxon>Poaceae</taxon>
        <taxon>PACMAD clade</taxon>
        <taxon>Panicoideae</taxon>
        <taxon>Panicodae</taxon>
        <taxon>Paniceae</taxon>
        <taxon>Panicinae</taxon>
        <taxon>Panicum</taxon>
        <taxon>Panicum sect. Panicum</taxon>
    </lineage>
</organism>
<sequence>MSSPGPYRTPNTQDEHAASAWSFGKLLGPEIALTRLITKASLASQRRRSCASIVAPGDEPTDNVPVVDKQRYRVDDITMQTTCELHVRVKNITSLVAYGSALPMIRGGTIHGMLVPSGYSIVTVEQIVDAGGQNENLELDFIGGKGEQTLGEALHSCILWHKVGIKRIGTTCTMAPKDPPSPLGPD</sequence>
<dbReference type="AlphaFoldDB" id="A0A3L6TI84"/>
<dbReference type="Pfam" id="PF26133">
    <property type="entry name" value="DUF8039"/>
    <property type="match status" value="1"/>
</dbReference>
<dbReference type="Proteomes" id="UP000275267">
    <property type="component" value="Unassembled WGS sequence"/>
</dbReference>
<dbReference type="EMBL" id="PQIB02000001">
    <property type="protein sequence ID" value="RLN40057.1"/>
    <property type="molecule type" value="Genomic_DNA"/>
</dbReference>
<dbReference type="PANTHER" id="PTHR33018:SF34">
    <property type="entry name" value="OS02G0472350 PROTEIN"/>
    <property type="match status" value="1"/>
</dbReference>
<protein>
    <recommendedName>
        <fullName evidence="1">DUF8039 domain-containing protein</fullName>
    </recommendedName>
</protein>
<dbReference type="InterPro" id="IPR058352">
    <property type="entry name" value="DUF8039"/>
</dbReference>
<name>A0A3L6TI84_PANMI</name>
<dbReference type="PANTHER" id="PTHR33018">
    <property type="entry name" value="OS10G0338966 PROTEIN-RELATED"/>
    <property type="match status" value="1"/>
</dbReference>